<organism evidence="10 11">
    <name type="scientific">Plasmodium falciparum Vietnam Oak-Knoll</name>
    <name type="common">FVO</name>
    <dbReference type="NCBI Taxonomy" id="1036723"/>
    <lineage>
        <taxon>Eukaryota</taxon>
        <taxon>Sar</taxon>
        <taxon>Alveolata</taxon>
        <taxon>Apicomplexa</taxon>
        <taxon>Aconoidasida</taxon>
        <taxon>Haemosporida</taxon>
        <taxon>Plasmodiidae</taxon>
        <taxon>Plasmodium</taxon>
        <taxon>Plasmodium (Laverania)</taxon>
    </lineage>
</organism>
<keyword evidence="8" id="KW-0472">Membrane</keyword>
<dbReference type="AlphaFoldDB" id="A0A024UZS9"/>
<dbReference type="Proteomes" id="UP000030690">
    <property type="component" value="Unassembled WGS sequence"/>
</dbReference>
<dbReference type="Gene3D" id="3.40.640.10">
    <property type="entry name" value="Type I PLP-dependent aspartate aminotransferase-like (Major domain)"/>
    <property type="match status" value="1"/>
</dbReference>
<comment type="cofactor">
    <cofactor evidence="1 7">
        <name>pyridoxal 5'-phosphate</name>
        <dbReference type="ChEBI" id="CHEBI:597326"/>
    </cofactor>
</comment>
<evidence type="ECO:0000313" key="10">
    <source>
        <dbReference type="EMBL" id="ETW16243.1"/>
    </source>
</evidence>
<proteinExistence type="inferred from homology"/>
<protein>
    <recommendedName>
        <fullName evidence="3">serine C-palmitoyltransferase</fullName>
        <ecNumber evidence="3">2.3.1.50</ecNumber>
    </recommendedName>
</protein>
<keyword evidence="5 7" id="KW-0663">Pyridoxal phosphate</keyword>
<evidence type="ECO:0000256" key="6">
    <source>
        <dbReference type="ARBA" id="ARBA00048528"/>
    </source>
</evidence>
<dbReference type="InterPro" id="IPR015422">
    <property type="entry name" value="PyrdxlP-dep_Trfase_small"/>
</dbReference>
<comment type="similarity">
    <text evidence="2 7">Belongs to the class-II pyridoxal-phosphate-dependent aminotransferase family.</text>
</comment>
<dbReference type="Gene3D" id="3.90.1150.10">
    <property type="entry name" value="Aspartate Aminotransferase, domain 1"/>
    <property type="match status" value="1"/>
</dbReference>
<evidence type="ECO:0000256" key="3">
    <source>
        <dbReference type="ARBA" id="ARBA00013220"/>
    </source>
</evidence>
<keyword evidence="8" id="KW-0812">Transmembrane</keyword>
<dbReference type="PROSITE" id="PS00599">
    <property type="entry name" value="AA_TRANSFER_CLASS_2"/>
    <property type="match status" value="1"/>
</dbReference>
<dbReference type="GO" id="GO:0030170">
    <property type="term" value="F:pyridoxal phosphate binding"/>
    <property type="evidence" value="ECO:0007669"/>
    <property type="project" value="InterPro"/>
</dbReference>
<dbReference type="EMBL" id="KI925147">
    <property type="protein sequence ID" value="ETW16243.1"/>
    <property type="molecule type" value="Genomic_DNA"/>
</dbReference>
<evidence type="ECO:0000256" key="1">
    <source>
        <dbReference type="ARBA" id="ARBA00001933"/>
    </source>
</evidence>
<dbReference type="FunFam" id="3.40.640.10:FF:000132">
    <property type="entry name" value="Serine C-palmitoyltransferase, putative"/>
    <property type="match status" value="1"/>
</dbReference>
<keyword evidence="4" id="KW-0808">Transferase</keyword>
<name>A0A024UZS9_PLAFA</name>
<dbReference type="SUPFAM" id="SSF53383">
    <property type="entry name" value="PLP-dependent transferases"/>
    <property type="match status" value="1"/>
</dbReference>
<dbReference type="GO" id="GO:0046513">
    <property type="term" value="P:ceramide biosynthetic process"/>
    <property type="evidence" value="ECO:0007669"/>
    <property type="project" value="TreeGrafter"/>
</dbReference>
<dbReference type="SMR" id="A0A024UZS9"/>
<dbReference type="GO" id="GO:0004758">
    <property type="term" value="F:serine C-palmitoyltransferase activity"/>
    <property type="evidence" value="ECO:0007669"/>
    <property type="project" value="UniProtKB-EC"/>
</dbReference>
<dbReference type="GO" id="GO:0017059">
    <property type="term" value="C:serine palmitoyltransferase complex"/>
    <property type="evidence" value="ECO:0007669"/>
    <property type="project" value="TreeGrafter"/>
</dbReference>
<reference evidence="10 11" key="1">
    <citation type="submission" date="2013-02" db="EMBL/GenBank/DDBJ databases">
        <title>The Genome Annotation of Plasmodium falciparum Vietnam Oak-Knoll (FVO).</title>
        <authorList>
            <consortium name="The Broad Institute Genome Sequencing Platform"/>
            <consortium name="The Broad Institute Genome Sequencing Center for Infectious Disease"/>
            <person name="Neafsey D."/>
            <person name="Hoffman S."/>
            <person name="Volkman S."/>
            <person name="Rosenthal P."/>
            <person name="Walker B."/>
            <person name="Young S.K."/>
            <person name="Zeng Q."/>
            <person name="Gargeya S."/>
            <person name="Fitzgerald M."/>
            <person name="Haas B."/>
            <person name="Abouelleil A."/>
            <person name="Allen A.W."/>
            <person name="Alvarado L."/>
            <person name="Arachchi H.M."/>
            <person name="Berlin A.M."/>
            <person name="Chapman S.B."/>
            <person name="Gainer-Dewar J."/>
            <person name="Goldberg J."/>
            <person name="Griggs A."/>
            <person name="Gujja S."/>
            <person name="Hansen M."/>
            <person name="Howarth C."/>
            <person name="Imamovic A."/>
            <person name="Ireland A."/>
            <person name="Larimer J."/>
            <person name="McCowan C."/>
            <person name="Murphy C."/>
            <person name="Pearson M."/>
            <person name="Poon T.W."/>
            <person name="Priest M."/>
            <person name="Roberts A."/>
            <person name="Saif S."/>
            <person name="Shea T."/>
            <person name="Sisk P."/>
            <person name="Sykes S."/>
            <person name="Wortman J."/>
            <person name="Nusbaum C."/>
            <person name="Birren B."/>
        </authorList>
    </citation>
    <scope>NUCLEOTIDE SEQUENCE [LARGE SCALE GENOMIC DNA]</scope>
    <source>
        <strain evidence="11">Vietnam Oak-Knoll (FVO)</strain>
    </source>
</reference>
<evidence type="ECO:0000256" key="8">
    <source>
        <dbReference type="SAM" id="Phobius"/>
    </source>
</evidence>
<dbReference type="InterPro" id="IPR004839">
    <property type="entry name" value="Aminotransferase_I/II_large"/>
</dbReference>
<dbReference type="Pfam" id="PF00155">
    <property type="entry name" value="Aminotran_1_2"/>
    <property type="match status" value="1"/>
</dbReference>
<evidence type="ECO:0000256" key="5">
    <source>
        <dbReference type="ARBA" id="ARBA00022898"/>
    </source>
</evidence>
<reference evidence="10 11" key="2">
    <citation type="submission" date="2013-02" db="EMBL/GenBank/DDBJ databases">
        <title>The Genome Sequence of Plasmodium falciparum Vietnam Oak-Knoll (FVO).</title>
        <authorList>
            <consortium name="The Broad Institute Genome Sequencing Platform"/>
            <consortium name="The Broad Institute Genome Sequencing Center for Infectious Disease"/>
            <person name="Neafsey D."/>
            <person name="Cheeseman I."/>
            <person name="Volkman S."/>
            <person name="Adams J."/>
            <person name="Walker B."/>
            <person name="Young S.K."/>
            <person name="Zeng Q."/>
            <person name="Gargeya S."/>
            <person name="Fitzgerald M."/>
            <person name="Haas B."/>
            <person name="Abouelleil A."/>
            <person name="Alvarado L."/>
            <person name="Arachchi H.M."/>
            <person name="Berlin A.M."/>
            <person name="Chapman S.B."/>
            <person name="Dewar J."/>
            <person name="Goldberg J."/>
            <person name="Griggs A."/>
            <person name="Gujja S."/>
            <person name="Hansen M."/>
            <person name="Howarth C."/>
            <person name="Imamovic A."/>
            <person name="Larimer J."/>
            <person name="McCowan C."/>
            <person name="Murphy C."/>
            <person name="Neiman D."/>
            <person name="Pearson M."/>
            <person name="Priest M."/>
            <person name="Roberts A."/>
            <person name="Saif S."/>
            <person name="Shea T."/>
            <person name="Sisk P."/>
            <person name="Sykes S."/>
            <person name="Wortman J."/>
            <person name="Nusbaum C."/>
            <person name="Birren B."/>
        </authorList>
    </citation>
    <scope>NUCLEOTIDE SEQUENCE [LARGE SCALE GENOMIC DNA]</scope>
    <source>
        <strain evidence="11">Vietnam Oak-Knoll (FVO)</strain>
    </source>
</reference>
<evidence type="ECO:0000313" key="11">
    <source>
        <dbReference type="Proteomes" id="UP000030690"/>
    </source>
</evidence>
<sequence length="572" mass="65533">MHLKGLMDYNYFLGLEVLQNFDIVNYLIAGIVLLALILAVFNEDASAGSPRLSWVLGEFLPIQHSIFALNSNVEKKLFRKRSSKIYTFITCLYNLFVELRNSITEGNFIMLVKGWFLKVLNKIILYKNLLLLKYRSQSKRHLFYMLVKKKYNLPIQKEENEMQSYLDAKRELIRLNRWSFMWRVSNVKNEFLLCEKRKARPISSYSYLDFIREPLVQNNAIQAAMEWSTGNHGPRMLGGNSQILRDLEKVVGNFFGRNDSILAVCGFLACMSGIVAVATHEDIILYDSRTHACVKMGIQICGAKAYSFKHNDYNHLEVLLIKYRYKYRNCWVCIESVYSMDGDIPHLPTFKKLCIQHKAKLYVDEAHGLGVLGKTGRGIEEHFNMPGTADIIVGTFSKSIGGVGGYIVASDEVIEFLDFHCIGNVFSAPLPAYCAGGALKAFELIDTQPWRIQKLKFNTKYLRNGLKTGMGHWPKDYPESYKYIIEGDDATSVIPVIFPNDPDRLFKICNLLLKMNWMISAVVYPACPLKYPRFRVTATSAYTIEYMNEFISDIVRATVRVKPSPLDTQLII</sequence>
<keyword evidence="8" id="KW-1133">Transmembrane helix</keyword>
<dbReference type="InterPro" id="IPR001917">
    <property type="entry name" value="Aminotrans_II_pyridoxalP_BS"/>
</dbReference>
<feature type="transmembrane region" description="Helical" evidence="8">
    <location>
        <begin position="85"/>
        <end position="103"/>
    </location>
</feature>
<dbReference type="InterPro" id="IPR015424">
    <property type="entry name" value="PyrdxlP-dep_Trfase"/>
</dbReference>
<feature type="domain" description="Aminotransferase class I/classII large" evidence="9">
    <location>
        <begin position="216"/>
        <end position="552"/>
    </location>
</feature>
<gene>
    <name evidence="10" type="ORF">PFFVO_04777</name>
</gene>
<evidence type="ECO:0000259" key="9">
    <source>
        <dbReference type="Pfam" id="PF00155"/>
    </source>
</evidence>
<dbReference type="GO" id="GO:0046512">
    <property type="term" value="P:sphingosine biosynthetic process"/>
    <property type="evidence" value="ECO:0007669"/>
    <property type="project" value="TreeGrafter"/>
</dbReference>
<comment type="catalytic activity">
    <reaction evidence="6">
        <text>L-serine + hexadecanoyl-CoA + H(+) = 3-oxosphinganine + CO2 + CoA</text>
        <dbReference type="Rhea" id="RHEA:14761"/>
        <dbReference type="ChEBI" id="CHEBI:15378"/>
        <dbReference type="ChEBI" id="CHEBI:16526"/>
        <dbReference type="ChEBI" id="CHEBI:33384"/>
        <dbReference type="ChEBI" id="CHEBI:57287"/>
        <dbReference type="ChEBI" id="CHEBI:57379"/>
        <dbReference type="ChEBI" id="CHEBI:58299"/>
        <dbReference type="EC" id="2.3.1.50"/>
    </reaction>
</comment>
<feature type="transmembrane region" description="Helical" evidence="8">
    <location>
        <begin position="23"/>
        <end position="41"/>
    </location>
</feature>
<accession>A0A024UZS9</accession>
<evidence type="ECO:0000256" key="7">
    <source>
        <dbReference type="RuleBase" id="RU003693"/>
    </source>
</evidence>
<dbReference type="PANTHER" id="PTHR13693">
    <property type="entry name" value="CLASS II AMINOTRANSFERASE/8-AMINO-7-OXONONANOATE SYNTHASE"/>
    <property type="match status" value="1"/>
</dbReference>
<evidence type="ECO:0000256" key="4">
    <source>
        <dbReference type="ARBA" id="ARBA00022679"/>
    </source>
</evidence>
<evidence type="ECO:0000256" key="2">
    <source>
        <dbReference type="ARBA" id="ARBA00008392"/>
    </source>
</evidence>
<dbReference type="GO" id="GO:0016020">
    <property type="term" value="C:membrane"/>
    <property type="evidence" value="ECO:0007669"/>
    <property type="project" value="GOC"/>
</dbReference>
<dbReference type="EC" id="2.3.1.50" evidence="3"/>
<dbReference type="InterPro" id="IPR015421">
    <property type="entry name" value="PyrdxlP-dep_Trfase_major"/>
</dbReference>
<dbReference type="PANTHER" id="PTHR13693:SF3">
    <property type="entry name" value="LD36009P"/>
    <property type="match status" value="1"/>
</dbReference>
<dbReference type="OrthoDB" id="65434at2759"/>
<dbReference type="InterPro" id="IPR050087">
    <property type="entry name" value="AON_synthase_class-II"/>
</dbReference>